<evidence type="ECO:0000256" key="1">
    <source>
        <dbReference type="ARBA" id="ARBA00008901"/>
    </source>
</evidence>
<feature type="region of interest" description="Disordered" evidence="2">
    <location>
        <begin position="440"/>
        <end position="504"/>
    </location>
</feature>
<evidence type="ECO:0000256" key="2">
    <source>
        <dbReference type="SAM" id="MobiDB-lite"/>
    </source>
</evidence>
<gene>
    <name evidence="4" type="ORF">TCHU04912_LOCUS10491</name>
</gene>
<dbReference type="PANTHER" id="PTHR23032">
    <property type="entry name" value="BRO1 DOMAIN-CONTAINING PROTEIN BROX"/>
    <property type="match status" value="1"/>
</dbReference>
<dbReference type="AlphaFoldDB" id="A0A7S1SVS8"/>
<dbReference type="PROSITE" id="PS51180">
    <property type="entry name" value="BRO1"/>
    <property type="match status" value="1"/>
</dbReference>
<dbReference type="EMBL" id="HBGG01020224">
    <property type="protein sequence ID" value="CAD9208254.1"/>
    <property type="molecule type" value="Transcribed_RNA"/>
</dbReference>
<evidence type="ECO:0000259" key="3">
    <source>
        <dbReference type="PROSITE" id="PS51180"/>
    </source>
</evidence>
<name>A0A7S1SVS8_9CHLO</name>
<evidence type="ECO:0000313" key="4">
    <source>
        <dbReference type="EMBL" id="CAD9208254.1"/>
    </source>
</evidence>
<organism evidence="4">
    <name type="scientific">Tetraselmis chuii</name>
    <dbReference type="NCBI Taxonomy" id="63592"/>
    <lineage>
        <taxon>Eukaryota</taxon>
        <taxon>Viridiplantae</taxon>
        <taxon>Chlorophyta</taxon>
        <taxon>core chlorophytes</taxon>
        <taxon>Chlorodendrophyceae</taxon>
        <taxon>Chlorodendrales</taxon>
        <taxon>Chlorodendraceae</taxon>
        <taxon>Tetraselmis</taxon>
    </lineage>
</organism>
<comment type="similarity">
    <text evidence="1">Belongs to the BROX family.</text>
</comment>
<feature type="compositionally biased region" description="Gly residues" evidence="2">
    <location>
        <begin position="469"/>
        <end position="479"/>
    </location>
</feature>
<dbReference type="Gene3D" id="1.25.40.280">
    <property type="entry name" value="alix/aip1 like domains"/>
    <property type="match status" value="1"/>
</dbReference>
<dbReference type="PANTHER" id="PTHR23032:SF13">
    <property type="entry name" value="BRO1 DOMAIN-CONTAINING PROTEIN BROX"/>
    <property type="match status" value="1"/>
</dbReference>
<dbReference type="InterPro" id="IPR038499">
    <property type="entry name" value="BRO1_sf"/>
</dbReference>
<dbReference type="SMART" id="SM01041">
    <property type="entry name" value="BRO1"/>
    <property type="match status" value="1"/>
</dbReference>
<sequence length="504" mass="51948">MATVEPTVATTPTSNNPPEVLYIKPHVVELPFKGGLLKKGGAHKGQLGGSLALDVSRAVAGGGGKKGVADKRPPHERDFCVQLSQLRETAVSALGDPAWTADAVDTAVAEYLALLQGLTCQHGKPPSNPLTDGATIPPSRPSRVPPIASSLSFHWYDIFDASTRTDNPPVSGDAAMELSSVLLSLAVWKARAAAKLCNRPKFSEGVSSDESSAAYKLLRQAAGLAALLVEMAACGASSPPSASHDLCREKLSALELLFLADAQSLSTLRAVEKGNSPAIVASVARDTSELYASALKRLQSDNSGAGWTAKVAAYAEFKAEAFRAHANIANGKQRLADEAAGDAVRSAEEAKGVAAAAAKLGTVYDKAGGVLSDPKEHEFFSAHLRATVQHSADKILRMNSMIHYKAPSPDLPALPDPTRLAQPLPYALPPLSELAISLVSSSSSNDDEGQGIHSDAATTGAEQATTGAEGEGGGGGGDGKPAEDGASGKPESPPKGKSCCCVVQ</sequence>
<accession>A0A7S1SVS8</accession>
<dbReference type="InterPro" id="IPR004328">
    <property type="entry name" value="BRO1_dom"/>
</dbReference>
<dbReference type="InterPro" id="IPR038898">
    <property type="entry name" value="BROX"/>
</dbReference>
<feature type="domain" description="BRO1" evidence="3">
    <location>
        <begin position="76"/>
        <end position="504"/>
    </location>
</feature>
<proteinExistence type="inferred from homology"/>
<dbReference type="Pfam" id="PF03097">
    <property type="entry name" value="BRO1"/>
    <property type="match status" value="1"/>
</dbReference>
<feature type="compositionally biased region" description="Low complexity" evidence="2">
    <location>
        <begin position="455"/>
        <end position="468"/>
    </location>
</feature>
<reference evidence="4" key="1">
    <citation type="submission" date="2021-01" db="EMBL/GenBank/DDBJ databases">
        <authorList>
            <person name="Corre E."/>
            <person name="Pelletier E."/>
            <person name="Niang G."/>
            <person name="Scheremetjew M."/>
            <person name="Finn R."/>
            <person name="Kale V."/>
            <person name="Holt S."/>
            <person name="Cochrane G."/>
            <person name="Meng A."/>
            <person name="Brown T."/>
            <person name="Cohen L."/>
        </authorList>
    </citation>
    <scope>NUCLEOTIDE SEQUENCE</scope>
    <source>
        <strain evidence="4">PLY429</strain>
    </source>
</reference>
<protein>
    <recommendedName>
        <fullName evidence="3">BRO1 domain-containing protein</fullName>
    </recommendedName>
</protein>